<dbReference type="InterPro" id="IPR023313">
    <property type="entry name" value="UBQ-conjugating_AS"/>
</dbReference>
<feature type="domain" description="UBC core" evidence="9">
    <location>
        <begin position="30"/>
        <end position="177"/>
    </location>
</feature>
<dbReference type="Pfam" id="PF00179">
    <property type="entry name" value="UQ_con"/>
    <property type="match status" value="1"/>
</dbReference>
<evidence type="ECO:0000259" key="9">
    <source>
        <dbReference type="PROSITE" id="PS50127"/>
    </source>
</evidence>
<proteinExistence type="inferred from homology"/>
<reference evidence="11" key="1">
    <citation type="journal article" date="2006" name="PLoS Biol.">
        <title>Macronuclear genome sequence of the ciliate Tetrahymena thermophila, a model eukaryote.</title>
        <authorList>
            <person name="Eisen J.A."/>
            <person name="Coyne R.S."/>
            <person name="Wu M."/>
            <person name="Wu D."/>
            <person name="Thiagarajan M."/>
            <person name="Wortman J.R."/>
            <person name="Badger J.H."/>
            <person name="Ren Q."/>
            <person name="Amedeo P."/>
            <person name="Jones K.M."/>
            <person name="Tallon L.J."/>
            <person name="Delcher A.L."/>
            <person name="Salzberg S.L."/>
            <person name="Silva J.C."/>
            <person name="Haas B.J."/>
            <person name="Majoros W.H."/>
            <person name="Farzad M."/>
            <person name="Carlton J.M."/>
            <person name="Smith R.K. Jr."/>
            <person name="Garg J."/>
            <person name="Pearlman R.E."/>
            <person name="Karrer K.M."/>
            <person name="Sun L."/>
            <person name="Manning G."/>
            <person name="Elde N.C."/>
            <person name="Turkewitz A.P."/>
            <person name="Asai D.J."/>
            <person name="Wilkes D.E."/>
            <person name="Wang Y."/>
            <person name="Cai H."/>
            <person name="Collins K."/>
            <person name="Stewart B.A."/>
            <person name="Lee S.R."/>
            <person name="Wilamowska K."/>
            <person name="Weinberg Z."/>
            <person name="Ruzzo W.L."/>
            <person name="Wloga D."/>
            <person name="Gaertig J."/>
            <person name="Frankel J."/>
            <person name="Tsao C.-C."/>
            <person name="Gorovsky M.A."/>
            <person name="Keeling P.J."/>
            <person name="Waller R.F."/>
            <person name="Patron N.J."/>
            <person name="Cherry J.M."/>
            <person name="Stover N.A."/>
            <person name="Krieger C.J."/>
            <person name="del Toro C."/>
            <person name="Ryder H.F."/>
            <person name="Williamson S.C."/>
            <person name="Barbeau R.A."/>
            <person name="Hamilton E.P."/>
            <person name="Orias E."/>
        </authorList>
    </citation>
    <scope>NUCLEOTIDE SEQUENCE [LARGE SCALE GENOMIC DNA]</scope>
    <source>
        <strain evidence="11">SB210</strain>
    </source>
</reference>
<dbReference type="OMA" id="CQVDFPD"/>
<feature type="active site" description="Glycyl thioester intermediate" evidence="6">
    <location>
        <position position="115"/>
    </location>
</feature>
<dbReference type="HOGENOM" id="CLU_030988_6_0_1"/>
<evidence type="ECO:0000256" key="1">
    <source>
        <dbReference type="ARBA" id="ARBA00005032"/>
    </source>
</evidence>
<dbReference type="CDD" id="cd23794">
    <property type="entry name" value="UBCc_UBE2F_UBE2M"/>
    <property type="match status" value="1"/>
</dbReference>
<keyword evidence="3 7" id="KW-0547">Nucleotide-binding</keyword>
<name>Q247Y5_TETTS</name>
<protein>
    <submittedName>
        <fullName evidence="10">Ubiquitin-conjugating enzyme</fullName>
    </submittedName>
</protein>
<sequence>MLQVKKKKEEENKRIAEGQPIAQNVQKVTPGLLRLQKDLEDLDKDLPNNAKLVWPDKQVLTKMELTVWPDASTYWGGAKYLFTVEVGADYPHQPPKVHCHTKIYHPNIDLQGNVCLNILRADWKPVLNLYNIISGVLFLFIEPNPNDPLNKQAASQMINDIKAFEADVKKSLRGGQVGGEYFPKLI</sequence>
<keyword evidence="11" id="KW-1185">Reference proteome</keyword>
<dbReference type="STRING" id="312017.Q247Y5"/>
<keyword evidence="5 7" id="KW-0067">ATP-binding</keyword>
<organism evidence="10 11">
    <name type="scientific">Tetrahymena thermophila (strain SB210)</name>
    <dbReference type="NCBI Taxonomy" id="312017"/>
    <lineage>
        <taxon>Eukaryota</taxon>
        <taxon>Sar</taxon>
        <taxon>Alveolata</taxon>
        <taxon>Ciliophora</taxon>
        <taxon>Intramacronucleata</taxon>
        <taxon>Oligohymenophorea</taxon>
        <taxon>Hymenostomatida</taxon>
        <taxon>Tetrahymenina</taxon>
        <taxon>Tetrahymenidae</taxon>
        <taxon>Tetrahymena</taxon>
    </lineage>
</organism>
<dbReference type="InterPro" id="IPR000608">
    <property type="entry name" value="UBC"/>
</dbReference>
<dbReference type="KEGG" id="tet:TTHERM_00532840"/>
<dbReference type="GO" id="GO:0005524">
    <property type="term" value="F:ATP binding"/>
    <property type="evidence" value="ECO:0007669"/>
    <property type="project" value="UniProtKB-UniRule"/>
</dbReference>
<dbReference type="Gene3D" id="3.10.110.10">
    <property type="entry name" value="Ubiquitin Conjugating Enzyme"/>
    <property type="match status" value="1"/>
</dbReference>
<dbReference type="PROSITE" id="PS00183">
    <property type="entry name" value="UBC_1"/>
    <property type="match status" value="1"/>
</dbReference>
<evidence type="ECO:0000256" key="5">
    <source>
        <dbReference type="ARBA" id="ARBA00022840"/>
    </source>
</evidence>
<evidence type="ECO:0000256" key="7">
    <source>
        <dbReference type="RuleBase" id="RU362109"/>
    </source>
</evidence>
<gene>
    <name evidence="10" type="ORF">TTHERM_00532840</name>
</gene>
<evidence type="ECO:0000256" key="3">
    <source>
        <dbReference type="ARBA" id="ARBA00022741"/>
    </source>
</evidence>
<dbReference type="InterPro" id="IPR016135">
    <property type="entry name" value="UBQ-conjugating_enzyme/RWD"/>
</dbReference>
<dbReference type="Proteomes" id="UP000009168">
    <property type="component" value="Unassembled WGS sequence"/>
</dbReference>
<evidence type="ECO:0000256" key="8">
    <source>
        <dbReference type="SAM" id="MobiDB-lite"/>
    </source>
</evidence>
<dbReference type="SMART" id="SM00212">
    <property type="entry name" value="UBCc"/>
    <property type="match status" value="1"/>
</dbReference>
<dbReference type="InParanoid" id="Q247Y5"/>
<dbReference type="RefSeq" id="XP_001024405.1">
    <property type="nucleotide sequence ID" value="XM_001024405.3"/>
</dbReference>
<evidence type="ECO:0000256" key="2">
    <source>
        <dbReference type="ARBA" id="ARBA00022679"/>
    </source>
</evidence>
<keyword evidence="4 7" id="KW-0833">Ubl conjugation pathway</keyword>
<dbReference type="GeneID" id="7830405"/>
<accession>Q247Y5</accession>
<feature type="region of interest" description="Disordered" evidence="8">
    <location>
        <begin position="1"/>
        <end position="21"/>
    </location>
</feature>
<dbReference type="SUPFAM" id="SSF54495">
    <property type="entry name" value="UBC-like"/>
    <property type="match status" value="1"/>
</dbReference>
<dbReference type="FunFam" id="3.10.110.10:FF:000005">
    <property type="entry name" value="NEDD8-conjugating enzyme Ubc12"/>
    <property type="match status" value="1"/>
</dbReference>
<keyword evidence="2" id="KW-0808">Transferase</keyword>
<comment type="pathway">
    <text evidence="1">Protein modification; protein neddylation.</text>
</comment>
<dbReference type="EMBL" id="GG662455">
    <property type="protein sequence ID" value="EAS04160.1"/>
    <property type="molecule type" value="Genomic_DNA"/>
</dbReference>
<comment type="similarity">
    <text evidence="7">Belongs to the ubiquitin-conjugating enzyme family.</text>
</comment>
<dbReference type="PANTHER" id="PTHR24067">
    <property type="entry name" value="UBIQUITIN-CONJUGATING ENZYME E2"/>
    <property type="match status" value="1"/>
</dbReference>
<dbReference type="FunCoup" id="Q247Y5">
    <property type="interactions" value="461"/>
</dbReference>
<dbReference type="eggNOG" id="KOG0420">
    <property type="taxonomic scope" value="Eukaryota"/>
</dbReference>
<evidence type="ECO:0000313" key="10">
    <source>
        <dbReference type="EMBL" id="EAS04160.1"/>
    </source>
</evidence>
<evidence type="ECO:0000313" key="11">
    <source>
        <dbReference type="Proteomes" id="UP000009168"/>
    </source>
</evidence>
<dbReference type="PROSITE" id="PS50127">
    <property type="entry name" value="UBC_2"/>
    <property type="match status" value="1"/>
</dbReference>
<feature type="compositionally biased region" description="Basic and acidic residues" evidence="8">
    <location>
        <begin position="7"/>
        <end position="16"/>
    </location>
</feature>
<dbReference type="InterPro" id="IPR050113">
    <property type="entry name" value="Ub_conjugating_enzyme"/>
</dbReference>
<evidence type="ECO:0000256" key="6">
    <source>
        <dbReference type="PROSITE-ProRule" id="PRU10133"/>
    </source>
</evidence>
<dbReference type="AlphaFoldDB" id="Q247Y5"/>
<dbReference type="GO" id="GO:0019788">
    <property type="term" value="F:NEDD8 transferase activity"/>
    <property type="evidence" value="ECO:0007669"/>
    <property type="project" value="UniProtKB-ARBA"/>
</dbReference>
<dbReference type="OrthoDB" id="10249039at2759"/>
<evidence type="ECO:0000256" key="4">
    <source>
        <dbReference type="ARBA" id="ARBA00022786"/>
    </source>
</evidence>